<dbReference type="CDD" id="cd04453">
    <property type="entry name" value="S1_RNase_E"/>
    <property type="match status" value="1"/>
</dbReference>
<dbReference type="PROSITE" id="PS50126">
    <property type="entry name" value="S1"/>
    <property type="match status" value="1"/>
</dbReference>
<keyword evidence="3" id="KW-0378">Hydrolase</keyword>
<comment type="cofactor">
    <cofactor evidence="1">
        <name>Mg(2+)</name>
        <dbReference type="ChEBI" id="CHEBI:18420"/>
    </cofactor>
</comment>
<evidence type="ECO:0000313" key="8">
    <source>
        <dbReference type="Proteomes" id="UP000189810"/>
    </source>
</evidence>
<dbReference type="STRING" id="381751.SAMN05444391_0573"/>
<evidence type="ECO:0000256" key="3">
    <source>
        <dbReference type="ARBA" id="ARBA00022801"/>
    </source>
</evidence>
<dbReference type="GO" id="GO:0004540">
    <property type="term" value="F:RNA nuclease activity"/>
    <property type="evidence" value="ECO:0007669"/>
    <property type="project" value="InterPro"/>
</dbReference>
<dbReference type="SMART" id="SM00316">
    <property type="entry name" value="S1"/>
    <property type="match status" value="1"/>
</dbReference>
<evidence type="ECO:0000256" key="5">
    <source>
        <dbReference type="ARBA" id="ARBA00022884"/>
    </source>
</evidence>
<dbReference type="InterPro" id="IPR012340">
    <property type="entry name" value="NA-bd_OB-fold"/>
</dbReference>
<dbReference type="Gene3D" id="2.40.50.140">
    <property type="entry name" value="Nucleic acid-binding proteins"/>
    <property type="match status" value="1"/>
</dbReference>
<gene>
    <name evidence="7" type="ORF">SAMN05444391_0573</name>
</gene>
<evidence type="ECO:0000256" key="1">
    <source>
        <dbReference type="ARBA" id="ARBA00001946"/>
    </source>
</evidence>
<dbReference type="AlphaFoldDB" id="A0A1M6RAR9"/>
<dbReference type="PANTHER" id="PTHR30001">
    <property type="entry name" value="RIBONUCLEASE"/>
    <property type="match status" value="1"/>
</dbReference>
<keyword evidence="5" id="KW-0694">RNA-binding</keyword>
<dbReference type="GO" id="GO:0016787">
    <property type="term" value="F:hydrolase activity"/>
    <property type="evidence" value="ECO:0007669"/>
    <property type="project" value="UniProtKB-KW"/>
</dbReference>
<dbReference type="GO" id="GO:0006364">
    <property type="term" value="P:rRNA processing"/>
    <property type="evidence" value="ECO:0007669"/>
    <property type="project" value="TreeGrafter"/>
</dbReference>
<sequence length="455" mass="52213">MGKRLIVLSSEYISLSFLLEGFELYKLEVDKRKKQRLVGSLFKGKVKRIVKGMGGVFVDIGIGKEAYLPIKKEEYPRVGESVIVQVVREPTEEKGAKVTNKPVLVGKALVYMPLCEGIKCSSKLDQAEKSKLIEMLNPLVHDKEGFIVRTSAQFCEYEDIKKDLESLRSTWNYVLNRSKIMKKPGLILEEFPKYITIIRDYWYQIEEIIVDNPVVWNEIVSFLESFHPELLKKVVYTKDSHIIINRYDLNHALRKIFNRRVWLKSGGFIVIDKTEALTVIDVNSGDPSGNTCDENALKTNLEAAHEIAKQIVLRNIAGIIIVDFIDMQKQEHKEEVIKALQTALKEESCHVQIYGFTKLGMLEMVRKKTDENICWILSEECPVCKGRGRVKSDELLTFEIEKDVAKITKPAELYVRPEYVPTVENLLKKLGLESKIEVIGSEEMEYGSYEIHYKA</sequence>
<evidence type="ECO:0000256" key="2">
    <source>
        <dbReference type="ARBA" id="ARBA00022723"/>
    </source>
</evidence>
<proteinExistence type="predicted"/>
<organism evidence="7 8">
    <name type="scientific">Thermocrinis minervae</name>
    <dbReference type="NCBI Taxonomy" id="381751"/>
    <lineage>
        <taxon>Bacteria</taxon>
        <taxon>Pseudomonadati</taxon>
        <taxon>Aquificota</taxon>
        <taxon>Aquificia</taxon>
        <taxon>Aquificales</taxon>
        <taxon>Aquificaceae</taxon>
        <taxon>Thermocrinis</taxon>
    </lineage>
</organism>
<accession>A0A1M6RAR9</accession>
<dbReference type="PANTHER" id="PTHR30001:SF0">
    <property type="entry name" value="RIBONUCLEASE G"/>
    <property type="match status" value="1"/>
</dbReference>
<dbReference type="GO" id="GO:0046872">
    <property type="term" value="F:metal ion binding"/>
    <property type="evidence" value="ECO:0007669"/>
    <property type="project" value="UniProtKB-KW"/>
</dbReference>
<name>A0A1M6RAR9_9AQUI</name>
<dbReference type="InterPro" id="IPR019307">
    <property type="entry name" value="RNA-bd_AU-1/RNase_E/G"/>
</dbReference>
<dbReference type="Proteomes" id="UP000189810">
    <property type="component" value="Chromosome I"/>
</dbReference>
<evidence type="ECO:0000313" key="7">
    <source>
        <dbReference type="EMBL" id="SHK29559.1"/>
    </source>
</evidence>
<dbReference type="GO" id="GO:0003723">
    <property type="term" value="F:RNA binding"/>
    <property type="evidence" value="ECO:0007669"/>
    <property type="project" value="UniProtKB-KW"/>
</dbReference>
<dbReference type="NCBIfam" id="TIGR00757">
    <property type="entry name" value="RNaseEG"/>
    <property type="match status" value="1"/>
</dbReference>
<evidence type="ECO:0000259" key="6">
    <source>
        <dbReference type="PROSITE" id="PS50126"/>
    </source>
</evidence>
<keyword evidence="4" id="KW-0460">Magnesium</keyword>
<reference evidence="7 8" key="1">
    <citation type="submission" date="2016-11" db="EMBL/GenBank/DDBJ databases">
        <authorList>
            <person name="Jaros S."/>
            <person name="Januszkiewicz K."/>
            <person name="Wedrychowicz H."/>
        </authorList>
    </citation>
    <scope>NUCLEOTIDE SEQUENCE [LARGE SCALE GENOMIC DNA]</scope>
    <source>
        <strain evidence="7 8">DSM 19557</strain>
    </source>
</reference>
<dbReference type="RefSeq" id="WP_079653735.1">
    <property type="nucleotide sequence ID" value="NZ_LT670846.1"/>
</dbReference>
<evidence type="ECO:0000256" key="4">
    <source>
        <dbReference type="ARBA" id="ARBA00022842"/>
    </source>
</evidence>
<dbReference type="OrthoDB" id="9804278at2"/>
<feature type="domain" description="S1 motif" evidence="6">
    <location>
        <begin position="39"/>
        <end position="101"/>
    </location>
</feature>
<dbReference type="InterPro" id="IPR004659">
    <property type="entry name" value="RNase_E/G"/>
</dbReference>
<dbReference type="SUPFAM" id="SSF50249">
    <property type="entry name" value="Nucleic acid-binding proteins"/>
    <property type="match status" value="1"/>
</dbReference>
<keyword evidence="2" id="KW-0479">Metal-binding</keyword>
<dbReference type="GO" id="GO:0005737">
    <property type="term" value="C:cytoplasm"/>
    <property type="evidence" value="ECO:0007669"/>
    <property type="project" value="TreeGrafter"/>
</dbReference>
<dbReference type="EMBL" id="LT670846">
    <property type="protein sequence ID" value="SHK29559.1"/>
    <property type="molecule type" value="Genomic_DNA"/>
</dbReference>
<dbReference type="Pfam" id="PF10150">
    <property type="entry name" value="RNase_E_G"/>
    <property type="match status" value="1"/>
</dbReference>
<protein>
    <submittedName>
        <fullName evidence="7">Ribonuclease G</fullName>
    </submittedName>
</protein>
<keyword evidence="8" id="KW-1185">Reference proteome</keyword>
<dbReference type="InterPro" id="IPR003029">
    <property type="entry name" value="S1_domain"/>
</dbReference>